<keyword evidence="6" id="KW-1185">Reference proteome</keyword>
<evidence type="ECO:0000256" key="1">
    <source>
        <dbReference type="ARBA" id="ARBA00023015"/>
    </source>
</evidence>
<dbReference type="Proteomes" id="UP000599109">
    <property type="component" value="Unassembled WGS sequence"/>
</dbReference>
<dbReference type="CDD" id="cd07377">
    <property type="entry name" value="WHTH_GntR"/>
    <property type="match status" value="1"/>
</dbReference>
<dbReference type="SMART" id="SM00345">
    <property type="entry name" value="HTH_GNTR"/>
    <property type="match status" value="1"/>
</dbReference>
<feature type="domain" description="HTH gntR-type" evidence="4">
    <location>
        <begin position="21"/>
        <end position="89"/>
    </location>
</feature>
<dbReference type="PANTHER" id="PTHR44846">
    <property type="entry name" value="MANNOSYL-D-GLYCERATE TRANSPORT/METABOLISM SYSTEM REPRESSOR MNGR-RELATED"/>
    <property type="match status" value="1"/>
</dbReference>
<gene>
    <name evidence="5" type="ORF">JJ685_10360</name>
</gene>
<dbReference type="GO" id="GO:0045892">
    <property type="term" value="P:negative regulation of DNA-templated transcription"/>
    <property type="evidence" value="ECO:0007669"/>
    <property type="project" value="TreeGrafter"/>
</dbReference>
<evidence type="ECO:0000259" key="4">
    <source>
        <dbReference type="PROSITE" id="PS50949"/>
    </source>
</evidence>
<protein>
    <submittedName>
        <fullName evidence="5">GntR family transcriptional regulator</fullName>
    </submittedName>
</protein>
<dbReference type="GO" id="GO:0003677">
    <property type="term" value="F:DNA binding"/>
    <property type="evidence" value="ECO:0007669"/>
    <property type="project" value="UniProtKB-KW"/>
</dbReference>
<dbReference type="PROSITE" id="PS50949">
    <property type="entry name" value="HTH_GNTR"/>
    <property type="match status" value="1"/>
</dbReference>
<dbReference type="RefSeq" id="WP_201674161.1">
    <property type="nucleotide sequence ID" value="NZ_JAEQNE010000002.1"/>
</dbReference>
<dbReference type="InterPro" id="IPR036388">
    <property type="entry name" value="WH-like_DNA-bd_sf"/>
</dbReference>
<dbReference type="Gene3D" id="3.40.1410.10">
    <property type="entry name" value="Chorismate lyase-like"/>
    <property type="match status" value="1"/>
</dbReference>
<name>A0A936YY65_9BURK</name>
<comment type="caution">
    <text evidence="5">The sequence shown here is derived from an EMBL/GenBank/DDBJ whole genome shotgun (WGS) entry which is preliminary data.</text>
</comment>
<accession>A0A936YY65</accession>
<dbReference type="SMART" id="SM00866">
    <property type="entry name" value="UTRA"/>
    <property type="match status" value="1"/>
</dbReference>
<dbReference type="SUPFAM" id="SSF64288">
    <property type="entry name" value="Chorismate lyase-like"/>
    <property type="match status" value="1"/>
</dbReference>
<dbReference type="InterPro" id="IPR050679">
    <property type="entry name" value="Bact_HTH_transcr_reg"/>
</dbReference>
<dbReference type="Pfam" id="PF07702">
    <property type="entry name" value="UTRA"/>
    <property type="match status" value="1"/>
</dbReference>
<dbReference type="InterPro" id="IPR028978">
    <property type="entry name" value="Chorismate_lyase_/UTRA_dom_sf"/>
</dbReference>
<organism evidence="5 6">
    <name type="scientific">Ramlibacter monticola</name>
    <dbReference type="NCBI Taxonomy" id="1926872"/>
    <lineage>
        <taxon>Bacteria</taxon>
        <taxon>Pseudomonadati</taxon>
        <taxon>Pseudomonadota</taxon>
        <taxon>Betaproteobacteria</taxon>
        <taxon>Burkholderiales</taxon>
        <taxon>Comamonadaceae</taxon>
        <taxon>Ramlibacter</taxon>
    </lineage>
</organism>
<dbReference type="GO" id="GO:0003700">
    <property type="term" value="F:DNA-binding transcription factor activity"/>
    <property type="evidence" value="ECO:0007669"/>
    <property type="project" value="InterPro"/>
</dbReference>
<dbReference type="InterPro" id="IPR000524">
    <property type="entry name" value="Tscrpt_reg_HTH_GntR"/>
</dbReference>
<dbReference type="PRINTS" id="PR00035">
    <property type="entry name" value="HTHGNTR"/>
</dbReference>
<dbReference type="PANTHER" id="PTHR44846:SF1">
    <property type="entry name" value="MANNOSYL-D-GLYCERATE TRANSPORT_METABOLISM SYSTEM REPRESSOR MNGR-RELATED"/>
    <property type="match status" value="1"/>
</dbReference>
<dbReference type="SUPFAM" id="SSF46785">
    <property type="entry name" value="Winged helix' DNA-binding domain"/>
    <property type="match status" value="1"/>
</dbReference>
<reference evidence="5 6" key="1">
    <citation type="journal article" date="2017" name="Int. J. Syst. Evol. Microbiol.">
        <title>Ramlibacter monticola sp. nov., isolated from forest soil.</title>
        <authorList>
            <person name="Chaudhary D.K."/>
            <person name="Kim J."/>
        </authorList>
    </citation>
    <scope>NUCLEOTIDE SEQUENCE [LARGE SCALE GENOMIC DNA]</scope>
    <source>
        <strain evidence="5 6">KACC 19175</strain>
    </source>
</reference>
<evidence type="ECO:0000256" key="2">
    <source>
        <dbReference type="ARBA" id="ARBA00023125"/>
    </source>
</evidence>
<sequence>MTESPTVPAVAPRSLALAASQPRYLQLAQTLLNEIEGGKYPIGSLLPTEFALCEQFGVSRATAREAVKRLVQMGLVVRQPRVGTTVRARSASTGYRQSTTDVGDLLQYATDTTLVIEARETRQIDAGEAGMLEGSAGETWLHLKGRRHDEGQPKPICTTELWLHPAFRSIQGMEGALQGAVHLAIEQQFGEVITEVEQEIRAVALSRAEAQALDAPAKSPALWVCRKYRNRLGQLVELAISTHPADRFSYSTVLRREWGAANPPKR</sequence>
<dbReference type="Gene3D" id="1.10.10.10">
    <property type="entry name" value="Winged helix-like DNA-binding domain superfamily/Winged helix DNA-binding domain"/>
    <property type="match status" value="1"/>
</dbReference>
<dbReference type="InterPro" id="IPR011663">
    <property type="entry name" value="UTRA"/>
</dbReference>
<keyword evidence="1" id="KW-0805">Transcription regulation</keyword>
<dbReference type="EMBL" id="JAEQNE010000002">
    <property type="protein sequence ID" value="MBL0391538.1"/>
    <property type="molecule type" value="Genomic_DNA"/>
</dbReference>
<evidence type="ECO:0000313" key="6">
    <source>
        <dbReference type="Proteomes" id="UP000599109"/>
    </source>
</evidence>
<dbReference type="InterPro" id="IPR036390">
    <property type="entry name" value="WH_DNA-bd_sf"/>
</dbReference>
<evidence type="ECO:0000256" key="3">
    <source>
        <dbReference type="ARBA" id="ARBA00023163"/>
    </source>
</evidence>
<proteinExistence type="predicted"/>
<dbReference type="Pfam" id="PF00392">
    <property type="entry name" value="GntR"/>
    <property type="match status" value="1"/>
</dbReference>
<dbReference type="AlphaFoldDB" id="A0A936YY65"/>
<evidence type="ECO:0000313" key="5">
    <source>
        <dbReference type="EMBL" id="MBL0391538.1"/>
    </source>
</evidence>
<keyword evidence="3" id="KW-0804">Transcription</keyword>
<keyword evidence="2" id="KW-0238">DNA-binding</keyword>